<accession>A0ABD0L9C5</accession>
<dbReference type="InterPro" id="IPR008983">
    <property type="entry name" value="Tumour_necrosis_fac-like_dom"/>
</dbReference>
<dbReference type="PROSITE" id="PS50871">
    <property type="entry name" value="C1Q"/>
    <property type="match status" value="1"/>
</dbReference>
<evidence type="ECO:0000313" key="5">
    <source>
        <dbReference type="Proteomes" id="UP001519460"/>
    </source>
</evidence>
<dbReference type="PANTHER" id="PTHR11161:SF0">
    <property type="entry name" value="O-ACYLTRANSFERASE LIKE PROTEIN"/>
    <property type="match status" value="1"/>
</dbReference>
<dbReference type="Gene3D" id="2.60.120.40">
    <property type="match status" value="1"/>
</dbReference>
<evidence type="ECO:0000256" key="2">
    <source>
        <dbReference type="SAM" id="SignalP"/>
    </source>
</evidence>
<feature type="domain" description="C1q" evidence="3">
    <location>
        <begin position="66"/>
        <end position="206"/>
    </location>
</feature>
<evidence type="ECO:0000313" key="4">
    <source>
        <dbReference type="EMBL" id="KAK7495729.1"/>
    </source>
</evidence>
<feature type="transmembrane region" description="Helical" evidence="1">
    <location>
        <begin position="711"/>
        <end position="731"/>
    </location>
</feature>
<keyword evidence="5" id="KW-1185">Reference proteome</keyword>
<feature type="transmembrane region" description="Helical" evidence="1">
    <location>
        <begin position="613"/>
        <end position="641"/>
    </location>
</feature>
<dbReference type="InterPro" id="IPR001073">
    <property type="entry name" value="C1q_dom"/>
</dbReference>
<feature type="transmembrane region" description="Helical" evidence="1">
    <location>
        <begin position="400"/>
        <end position="423"/>
    </location>
</feature>
<dbReference type="InterPro" id="IPR002656">
    <property type="entry name" value="Acyl_transf_3_dom"/>
</dbReference>
<protein>
    <recommendedName>
        <fullName evidence="3">C1q domain-containing protein</fullName>
    </recommendedName>
</protein>
<dbReference type="AlphaFoldDB" id="A0ABD0L9C5"/>
<dbReference type="SMART" id="SM00703">
    <property type="entry name" value="NRF"/>
    <property type="match status" value="1"/>
</dbReference>
<name>A0ABD0L9C5_9CAEN</name>
<dbReference type="Pfam" id="PF20146">
    <property type="entry name" value="NRF"/>
    <property type="match status" value="1"/>
</dbReference>
<evidence type="ECO:0000259" key="3">
    <source>
        <dbReference type="PROSITE" id="PS50871"/>
    </source>
</evidence>
<dbReference type="Proteomes" id="UP001519460">
    <property type="component" value="Unassembled WGS sequence"/>
</dbReference>
<dbReference type="PANTHER" id="PTHR11161">
    <property type="entry name" value="O-ACYLTRANSFERASE"/>
    <property type="match status" value="1"/>
</dbReference>
<dbReference type="SUPFAM" id="SSF49842">
    <property type="entry name" value="TNF-like"/>
    <property type="match status" value="1"/>
</dbReference>
<feature type="transmembrane region" description="Helical" evidence="1">
    <location>
        <begin position="545"/>
        <end position="564"/>
    </location>
</feature>
<reference evidence="4 5" key="1">
    <citation type="journal article" date="2023" name="Sci. Data">
        <title>Genome assembly of the Korean intertidal mud-creeper Batillaria attramentaria.</title>
        <authorList>
            <person name="Patra A.K."/>
            <person name="Ho P.T."/>
            <person name="Jun S."/>
            <person name="Lee S.J."/>
            <person name="Kim Y."/>
            <person name="Won Y.J."/>
        </authorList>
    </citation>
    <scope>NUCLEOTIDE SEQUENCE [LARGE SCALE GENOMIC DNA]</scope>
    <source>
        <strain evidence="4">Wonlab-2016</strain>
    </source>
</reference>
<dbReference type="InterPro" id="IPR052728">
    <property type="entry name" value="O2_lipid_transport_reg"/>
</dbReference>
<gene>
    <name evidence="4" type="ORF">BaRGS_00012949</name>
</gene>
<keyword evidence="1" id="KW-0812">Transmembrane</keyword>
<sequence>MAVHFSLFVAIVCLTSAAMSAAATEPDGRVKRADDSDPLRPVVEQLTQRVQQLEAKVQANEHNIDDVLTVVGFTVRMRNEDIRNLGRNQVVKFDDVIYNAGNGYSASSGIFTAPVPGTYVLMVKTMRHGNDDDHIELNMMKNGALLGRAHAGYSTWENGGSGIAPSYMERWQAASTLLSQAKTVETENILSAQDRTTYEKYLDLSPSQIRQAVLDSVRSLRRREGNSLAEQLLSIDSNTTEPPVVTVVPPWLENATVTEMCLNHTAATVMALTQKEMWALQMVDAMGKLGPALLLGNLRWPGAYDECVNVRAKTDVTSHPEFSGQYCDAVISLDLVPLFPGQPTGAGTQVFTGLCVPDTCADWEMTLILSDVFIRLGLVKSVYVSDCRQREKPLDTKANVAITICSILLALMAVGTVMDVLYIQMPKWRVQELAQFSANTHADYNNGGGDHRNGVMANGDRKGGEETLPLITRPEKAVRSPEHGTCTKLLVAFSVYTNGTKQLSTHQPPGSLTCIHGIRFLSMTWVVLGHTFLSPMQTGGKDGHWLTPAYMLVIMVYVCLSPYWGKGPLWPDIPDRDFCENNWWTNLLYINNIVRTKEMCLAQSWYLANDMQFYILSPLIFVPLFFSQFWGMMIAAVFFVATTITPAVLTVDKHYPTGLFTQTEGQSPDAGDWAYNFYMKPYTRMGAYIVGMLAGYFLYNTDCKLRINKVLNLCIWAVATAAALAVLYGLFHTSEGHPMPVAEAALYNAVHRQVWSLCVAWVIVACVTGNGGFVNTILSWPALVPLSRLTYCIYLLHFIVIETYMNNGQSLFYMNDVNIVMLFLAVLVVSYMAAFVTSLAFEAPMMGLEKILFHNKGQKTDKIQRTQQHLYAHIPTKTVE</sequence>
<feature type="transmembrane region" description="Helical" evidence="1">
    <location>
        <begin position="786"/>
        <end position="805"/>
    </location>
</feature>
<feature type="transmembrane region" description="Helical" evidence="1">
    <location>
        <begin position="817"/>
        <end position="841"/>
    </location>
</feature>
<dbReference type="Pfam" id="PF00386">
    <property type="entry name" value="C1q"/>
    <property type="match status" value="1"/>
</dbReference>
<keyword evidence="1" id="KW-0472">Membrane</keyword>
<keyword evidence="1" id="KW-1133">Transmembrane helix</keyword>
<feature type="transmembrane region" description="Helical" evidence="1">
    <location>
        <begin position="754"/>
        <end position="774"/>
    </location>
</feature>
<dbReference type="InterPro" id="IPR006621">
    <property type="entry name" value="Nose-resist-to-fluoxetine_N"/>
</dbReference>
<dbReference type="SMART" id="SM00110">
    <property type="entry name" value="C1Q"/>
    <property type="match status" value="1"/>
</dbReference>
<feature type="chain" id="PRO_5044748940" description="C1q domain-containing protein" evidence="2">
    <location>
        <begin position="24"/>
        <end position="880"/>
    </location>
</feature>
<proteinExistence type="predicted"/>
<feature type="signal peptide" evidence="2">
    <location>
        <begin position="1"/>
        <end position="23"/>
    </location>
</feature>
<dbReference type="EMBL" id="JACVVK020000072">
    <property type="protein sequence ID" value="KAK7495729.1"/>
    <property type="molecule type" value="Genomic_DNA"/>
</dbReference>
<organism evidence="4 5">
    <name type="scientific">Batillaria attramentaria</name>
    <dbReference type="NCBI Taxonomy" id="370345"/>
    <lineage>
        <taxon>Eukaryota</taxon>
        <taxon>Metazoa</taxon>
        <taxon>Spiralia</taxon>
        <taxon>Lophotrochozoa</taxon>
        <taxon>Mollusca</taxon>
        <taxon>Gastropoda</taxon>
        <taxon>Caenogastropoda</taxon>
        <taxon>Sorbeoconcha</taxon>
        <taxon>Cerithioidea</taxon>
        <taxon>Batillariidae</taxon>
        <taxon>Batillaria</taxon>
    </lineage>
</organism>
<feature type="transmembrane region" description="Helical" evidence="1">
    <location>
        <begin position="682"/>
        <end position="699"/>
    </location>
</feature>
<evidence type="ECO:0000256" key="1">
    <source>
        <dbReference type="SAM" id="Phobius"/>
    </source>
</evidence>
<dbReference type="Pfam" id="PF01757">
    <property type="entry name" value="Acyl_transf_3"/>
    <property type="match status" value="1"/>
</dbReference>
<keyword evidence="2" id="KW-0732">Signal</keyword>
<comment type="caution">
    <text evidence="4">The sequence shown here is derived from an EMBL/GenBank/DDBJ whole genome shotgun (WGS) entry which is preliminary data.</text>
</comment>